<dbReference type="GO" id="GO:0000349">
    <property type="term" value="P:generation of catalytic spliceosome for first transesterification step"/>
    <property type="evidence" value="ECO:0007669"/>
    <property type="project" value="UniProtKB-UniRule"/>
</dbReference>
<comment type="subunit">
    <text evidence="8">Component of the spliceosome. Present in the activated B complex, the catalytically activated B* complex which catalyzes the branching, the catalytic step 1 C complex catalyzing the exon ligation, and the postcatalytic P complex containing the ligated exons (mRNA) and the excised lariat intron.</text>
</comment>
<evidence type="ECO:0000256" key="9">
    <source>
        <dbReference type="SAM" id="Coils"/>
    </source>
</evidence>
<evidence type="ECO:0000256" key="2">
    <source>
        <dbReference type="ARBA" id="ARBA00022664"/>
    </source>
</evidence>
<dbReference type="Proteomes" id="UP001431209">
    <property type="component" value="Unassembled WGS sequence"/>
</dbReference>
<feature type="coiled-coil region" evidence="9">
    <location>
        <begin position="134"/>
        <end position="201"/>
    </location>
</feature>
<dbReference type="InterPro" id="IPR007590">
    <property type="entry name" value="Saf4/Yju2"/>
</dbReference>
<evidence type="ECO:0000313" key="12">
    <source>
        <dbReference type="EMBL" id="KAL0480640.1"/>
    </source>
</evidence>
<dbReference type="HAMAP" id="MF_03226">
    <property type="entry name" value="YJU2"/>
    <property type="match status" value="1"/>
</dbReference>
<evidence type="ECO:0000256" key="10">
    <source>
        <dbReference type="SAM" id="MobiDB-lite"/>
    </source>
</evidence>
<accession>A0AAW2YTI8</accession>
<keyword evidence="9" id="KW-0175">Coiled coil</keyword>
<keyword evidence="2" id="KW-0507">mRNA processing</keyword>
<evidence type="ECO:0000313" key="13">
    <source>
        <dbReference type="Proteomes" id="UP001431209"/>
    </source>
</evidence>
<keyword evidence="3 8" id="KW-0479">Metal-binding</keyword>
<keyword evidence="6" id="KW-0508">mRNA splicing</keyword>
<evidence type="ECO:0000256" key="5">
    <source>
        <dbReference type="ARBA" id="ARBA00022833"/>
    </source>
</evidence>
<comment type="similarity">
    <text evidence="8">Belongs to the CWC16 family. YJU2 subfamily.</text>
</comment>
<name>A0AAW2YTI8_9EUKA</name>
<evidence type="ECO:0000313" key="11">
    <source>
        <dbReference type="EMBL" id="KAL0480283.1"/>
    </source>
</evidence>
<feature type="region of interest" description="Disordered" evidence="10">
    <location>
        <begin position="209"/>
        <end position="237"/>
    </location>
</feature>
<evidence type="ECO:0000256" key="3">
    <source>
        <dbReference type="ARBA" id="ARBA00022723"/>
    </source>
</evidence>
<evidence type="ECO:0000256" key="7">
    <source>
        <dbReference type="ARBA" id="ARBA00023242"/>
    </source>
</evidence>
<keyword evidence="4 8" id="KW-0747">Spliceosome</keyword>
<comment type="caution">
    <text evidence="11">The sequence shown here is derived from an EMBL/GenBank/DDBJ whole genome shotgun (WGS) entry which is preliminary data.</text>
</comment>
<comment type="function">
    <text evidence="8">Part of the spliceosome which catalyzes two sequential transesterification reactions, first the excision of the non-coding intron from pre-mRNA and then the ligation of the coding exons to form the mature mRNA. Plays a role in stabilizing the structure of the spliceosome catalytic core and docking of the branch helix into the active site, producing 5'-exon and lariat intron-3'-intermediates.</text>
</comment>
<evidence type="ECO:0000256" key="8">
    <source>
        <dbReference type="HAMAP-Rule" id="MF_03226"/>
    </source>
</evidence>
<feature type="binding site" evidence="8">
    <location>
        <position position="80"/>
    </location>
    <ligand>
        <name>Zn(2+)</name>
        <dbReference type="ChEBI" id="CHEBI:29105"/>
    </ligand>
</feature>
<feature type="compositionally biased region" description="Basic and acidic residues" evidence="10">
    <location>
        <begin position="209"/>
        <end position="232"/>
    </location>
</feature>
<dbReference type="AlphaFoldDB" id="A0AAW2YTI8"/>
<proteinExistence type="inferred from homology"/>
<dbReference type="Pfam" id="PF04502">
    <property type="entry name" value="Saf4_Yju2"/>
    <property type="match status" value="1"/>
</dbReference>
<evidence type="ECO:0000256" key="1">
    <source>
        <dbReference type="ARBA" id="ARBA00004123"/>
    </source>
</evidence>
<evidence type="ECO:0000256" key="6">
    <source>
        <dbReference type="ARBA" id="ARBA00023187"/>
    </source>
</evidence>
<dbReference type="GO" id="GO:0071006">
    <property type="term" value="C:U2-type catalytic step 1 spliceosome"/>
    <property type="evidence" value="ECO:0007669"/>
    <property type="project" value="UniProtKB-UniRule"/>
</dbReference>
<protein>
    <recommendedName>
        <fullName evidence="8">Splicing factor YJU2</fullName>
    </recommendedName>
</protein>
<reference evidence="11 13" key="1">
    <citation type="submission" date="2024-03" db="EMBL/GenBank/DDBJ databases">
        <title>The Acrasis kona genome and developmental transcriptomes reveal deep origins of eukaryotic multicellular pathways.</title>
        <authorList>
            <person name="Sheikh S."/>
            <person name="Fu C.-J."/>
            <person name="Brown M.W."/>
            <person name="Baldauf S.L."/>
        </authorList>
    </citation>
    <scope>NUCLEOTIDE SEQUENCE [LARGE SCALE GENOMIC DNA]</scope>
    <source>
        <strain evidence="11 13">ATCC MYA-3509</strain>
    </source>
</reference>
<keyword evidence="7 8" id="KW-0539">Nucleus</keyword>
<dbReference type="EMBL" id="JAOPGA020000679">
    <property type="protein sequence ID" value="KAL0480640.1"/>
    <property type="molecule type" value="Genomic_DNA"/>
</dbReference>
<evidence type="ECO:0000256" key="4">
    <source>
        <dbReference type="ARBA" id="ARBA00022728"/>
    </source>
</evidence>
<dbReference type="PANTHER" id="PTHR12111">
    <property type="entry name" value="SPLICING FACTOR YJU2"/>
    <property type="match status" value="1"/>
</dbReference>
<dbReference type="PANTHER" id="PTHR12111:SF1">
    <property type="entry name" value="SPLICING FACTOR YJU2"/>
    <property type="match status" value="1"/>
</dbReference>
<dbReference type="GO" id="GO:0046872">
    <property type="term" value="F:metal ion binding"/>
    <property type="evidence" value="ECO:0007669"/>
    <property type="project" value="UniProtKB-KW"/>
</dbReference>
<keyword evidence="5 8" id="KW-0862">Zinc</keyword>
<keyword evidence="13" id="KW-1185">Reference proteome</keyword>
<feature type="binding site" evidence="8">
    <location>
        <position position="43"/>
    </location>
    <ligand>
        <name>Zn(2+)</name>
        <dbReference type="ChEBI" id="CHEBI:29105"/>
    </ligand>
</feature>
<dbReference type="InterPro" id="IPR043701">
    <property type="entry name" value="Yju2"/>
</dbReference>
<sequence>MAERKVINKFYPHDFDPSQIPKRRRPKNLQMKIRMMLPMSIRCNVCGEYMGAGKKFNSRKETVEGEDFLGLRIFRFYVRCVKCSSELTFKTDPEHSDYKTEVNCSRNFEPWKDHYEKEAEAEQNRQQFEEGDALKELETRTLDAKQEMETLDDLDEIRSMNAQNQTLSVDHLLKRLEIEEIEDEEEEEELTEEELKQLKQFDDGEIIKRIKDNDTNKKRKLGEVEKQDEKNSKSALGGSIVVINQKKKKKKLVTQSAPITVGLGLGGYESS</sequence>
<feature type="binding site" evidence="8">
    <location>
        <position position="83"/>
    </location>
    <ligand>
        <name>Zn(2+)</name>
        <dbReference type="ChEBI" id="CHEBI:29105"/>
    </ligand>
</feature>
<comment type="subcellular location">
    <subcellularLocation>
        <location evidence="1 8">Nucleus</location>
    </subcellularLocation>
</comment>
<feature type="binding site" evidence="8">
    <location>
        <position position="46"/>
    </location>
    <ligand>
        <name>Zn(2+)</name>
        <dbReference type="ChEBI" id="CHEBI:29105"/>
    </ligand>
</feature>
<dbReference type="EMBL" id="JAOPGA020000651">
    <property type="protein sequence ID" value="KAL0480283.1"/>
    <property type="molecule type" value="Genomic_DNA"/>
</dbReference>
<organism evidence="11 13">
    <name type="scientific">Acrasis kona</name>
    <dbReference type="NCBI Taxonomy" id="1008807"/>
    <lineage>
        <taxon>Eukaryota</taxon>
        <taxon>Discoba</taxon>
        <taxon>Heterolobosea</taxon>
        <taxon>Tetramitia</taxon>
        <taxon>Eutetramitia</taxon>
        <taxon>Acrasidae</taxon>
        <taxon>Acrasis</taxon>
    </lineage>
</organism>
<gene>
    <name evidence="12" type="ORF">AKO1_002484</name>
    <name evidence="11" type="ORF">AKO1_007131</name>
</gene>